<reference evidence="3 4" key="1">
    <citation type="submission" date="2020-08" db="EMBL/GenBank/DDBJ databases">
        <title>Exploring microbial biodiversity for novel pathways involved in the catabolism of aromatic compounds derived from lignin.</title>
        <authorList>
            <person name="Elkins J."/>
        </authorList>
    </citation>
    <scope>NUCLEOTIDE SEQUENCE [LARGE SCALE GENOMIC DNA]</scope>
    <source>
        <strain evidence="3 4">B1D3A</strain>
    </source>
</reference>
<dbReference type="InterPro" id="IPR010131">
    <property type="entry name" value="MdtP/NodT-like"/>
</dbReference>
<evidence type="ECO:0000313" key="3">
    <source>
        <dbReference type="EMBL" id="MBB5984297.1"/>
    </source>
</evidence>
<dbReference type="Pfam" id="PF02321">
    <property type="entry name" value="OEP"/>
    <property type="match status" value="2"/>
</dbReference>
<protein>
    <submittedName>
        <fullName evidence="3">NodT family efflux transporter outer membrane factor (OMF) lipoprotein</fullName>
    </submittedName>
</protein>
<dbReference type="Gene3D" id="2.20.200.10">
    <property type="entry name" value="Outer membrane efflux proteins (OEP)"/>
    <property type="match status" value="1"/>
</dbReference>
<dbReference type="Gene3D" id="1.20.1600.10">
    <property type="entry name" value="Outer membrane efflux proteins (OEP)"/>
    <property type="match status" value="1"/>
</dbReference>
<accession>A0ABR6NAJ0</accession>
<dbReference type="RefSeq" id="WP_184149226.1">
    <property type="nucleotide sequence ID" value="NZ_JACHKA010000001.1"/>
</dbReference>
<dbReference type="SUPFAM" id="SSF56954">
    <property type="entry name" value="Outer membrane efflux proteins (OEP)"/>
    <property type="match status" value="1"/>
</dbReference>
<keyword evidence="2" id="KW-0472">Membrane</keyword>
<dbReference type="PANTHER" id="PTHR30203">
    <property type="entry name" value="OUTER MEMBRANE CATION EFFLUX PROTEIN"/>
    <property type="match status" value="1"/>
</dbReference>
<dbReference type="NCBIfam" id="TIGR01845">
    <property type="entry name" value="outer_NodT"/>
    <property type="match status" value="1"/>
</dbReference>
<dbReference type="EMBL" id="JACHKA010000001">
    <property type="protein sequence ID" value="MBB5984297.1"/>
    <property type="molecule type" value="Genomic_DNA"/>
</dbReference>
<dbReference type="InterPro" id="IPR003423">
    <property type="entry name" value="OMP_efflux"/>
</dbReference>
<keyword evidence="2" id="KW-0812">Transmembrane</keyword>
<sequence length="449" mass="46602">MPTNGPARAGAGPVTAAAWWRDLHDPMLDALIEEMLADNPDLRVAQARLAEARANRDAVRGGRLPQVNGSASANQVVLSENGQMPVGQIPGFARDFGLFDLGFDASWEIDLWGRQARENQAAQARAQAAALSVEGTRLQLVAELARAYVDLRLAQSDLATARETLAARTALADLIALRAAHGEAGAIDANRIQGEADAARASLAGAQAAVRAAALRVAVLAGKPPAELLDRLEAPGAIPAPPGAIAAGLPSELLRRRPDILSAERELAAATADIGVAKADLFPRLSLGLALGQQARSVADLADEGSTRLQAGPSLLWPIFNGGRARAMVRAADARAQAAAARYDAAVIGALADSEAAINRFDRSLVALTAARSAAARERAAHALAMRRVAVGEDDRLTQARAELALVTAERAQAAAQAEATEAAIALHKALGGGWEFDSDAVDSASRQP</sequence>
<comment type="caution">
    <text evidence="3">The sequence shown here is derived from an EMBL/GenBank/DDBJ whole genome shotgun (WGS) entry which is preliminary data.</text>
</comment>
<keyword evidence="2" id="KW-0564">Palmitate</keyword>
<evidence type="ECO:0000313" key="4">
    <source>
        <dbReference type="Proteomes" id="UP001138540"/>
    </source>
</evidence>
<dbReference type="PANTHER" id="PTHR30203:SF32">
    <property type="entry name" value="CATION EFFLUX SYSTEM PROTEIN CUSC"/>
    <property type="match status" value="1"/>
</dbReference>
<name>A0ABR6NAJ0_9SPHN</name>
<dbReference type="Proteomes" id="UP001138540">
    <property type="component" value="Unassembled WGS sequence"/>
</dbReference>
<organism evidence="3 4">
    <name type="scientific">Sphingobium lignivorans</name>
    <dbReference type="NCBI Taxonomy" id="2735886"/>
    <lineage>
        <taxon>Bacteria</taxon>
        <taxon>Pseudomonadati</taxon>
        <taxon>Pseudomonadota</taxon>
        <taxon>Alphaproteobacteria</taxon>
        <taxon>Sphingomonadales</taxon>
        <taxon>Sphingomonadaceae</taxon>
        <taxon>Sphingobium</taxon>
    </lineage>
</organism>
<comment type="subcellular location">
    <subcellularLocation>
        <location evidence="2">Cell membrane</location>
        <topology evidence="2">Lipid-anchor</topology>
    </subcellularLocation>
</comment>
<keyword evidence="4" id="KW-1185">Reference proteome</keyword>
<proteinExistence type="inferred from homology"/>
<keyword evidence="2 3" id="KW-0449">Lipoprotein</keyword>
<keyword evidence="2" id="KW-1134">Transmembrane beta strand</keyword>
<evidence type="ECO:0000256" key="2">
    <source>
        <dbReference type="RuleBase" id="RU362097"/>
    </source>
</evidence>
<comment type="similarity">
    <text evidence="1 2">Belongs to the outer membrane factor (OMF) (TC 1.B.17) family.</text>
</comment>
<evidence type="ECO:0000256" key="1">
    <source>
        <dbReference type="ARBA" id="ARBA00007613"/>
    </source>
</evidence>
<gene>
    <name evidence="3" type="ORF">HNP60_000271</name>
</gene>